<proteinExistence type="predicted"/>
<feature type="coiled-coil region" evidence="1">
    <location>
        <begin position="247"/>
        <end position="288"/>
    </location>
</feature>
<dbReference type="AlphaFoldDB" id="A0A831W6B9"/>
<reference evidence="2" key="1">
    <citation type="journal article" date="2020" name="mSystems">
        <title>Genome- and Community-Level Interaction Insights into Carbon Utilization and Element Cycling Functions of Hydrothermarchaeota in Hydrothermal Sediment.</title>
        <authorList>
            <person name="Zhou Z."/>
            <person name="Liu Y."/>
            <person name="Xu W."/>
            <person name="Pan J."/>
            <person name="Luo Z.H."/>
            <person name="Li M."/>
        </authorList>
    </citation>
    <scope>NUCLEOTIDE SEQUENCE [LARGE SCALE GENOMIC DNA]</scope>
    <source>
        <strain evidence="2">HyVt-443</strain>
    </source>
</reference>
<accession>A0A831W6B9</accession>
<evidence type="ECO:0000313" key="2">
    <source>
        <dbReference type="EMBL" id="HEB97098.1"/>
    </source>
</evidence>
<keyword evidence="1" id="KW-0175">Coiled coil</keyword>
<protein>
    <submittedName>
        <fullName evidence="2">Uncharacterized protein</fullName>
    </submittedName>
</protein>
<dbReference type="Proteomes" id="UP000886251">
    <property type="component" value="Unassembled WGS sequence"/>
</dbReference>
<name>A0A831W6B9_9GAMM</name>
<evidence type="ECO:0000256" key="1">
    <source>
        <dbReference type="SAM" id="Coils"/>
    </source>
</evidence>
<dbReference type="EMBL" id="DRKP01000142">
    <property type="protein sequence ID" value="HEB97098.1"/>
    <property type="molecule type" value="Genomic_DNA"/>
</dbReference>
<comment type="caution">
    <text evidence="2">The sequence shown here is derived from an EMBL/GenBank/DDBJ whole genome shotgun (WGS) entry which is preliminary data.</text>
</comment>
<gene>
    <name evidence="2" type="ORF">ENI96_11785</name>
</gene>
<organism evidence="2">
    <name type="scientific">Sedimenticola thiotaurini</name>
    <dbReference type="NCBI Taxonomy" id="1543721"/>
    <lineage>
        <taxon>Bacteria</taxon>
        <taxon>Pseudomonadati</taxon>
        <taxon>Pseudomonadota</taxon>
        <taxon>Gammaproteobacteria</taxon>
        <taxon>Chromatiales</taxon>
        <taxon>Sedimenticolaceae</taxon>
        <taxon>Sedimenticola</taxon>
    </lineage>
</organism>
<sequence>MHRDHSQDGLRAHRIALTTHCLDDRRDDRCSCRLLEDHLGYLEQALGADAQPDDVGQAQEMLLELALIIRSGTMAISAAGYRRILDRLGRIYARGMGLEGGSAFVLTASDYADVVEAIGNRFDDYDYSRIVGQLLFYMGQLYRSRKGGWVTVYEHLAAMPTRIEGVATLKQNGFAEIHRWAEEGVANLFHIQRDIEARQLELHDRAAHIQRRIDQLRHQCTDGRDPAAPLPERRVVSLSDYRLIDRIRRLQRELELILRELDGKRQTARLIENNIREFEQKLQSARRTYLVRAVS</sequence>